<gene>
    <name evidence="2" type="ORF">EXIGLDRAFT_150973</name>
</gene>
<feature type="region of interest" description="Disordered" evidence="1">
    <location>
        <begin position="424"/>
        <end position="463"/>
    </location>
</feature>
<reference evidence="2 3" key="1">
    <citation type="journal article" date="2016" name="Mol. Biol. Evol.">
        <title>Comparative Genomics of Early-Diverging Mushroom-Forming Fungi Provides Insights into the Origins of Lignocellulose Decay Capabilities.</title>
        <authorList>
            <person name="Nagy L.G."/>
            <person name="Riley R."/>
            <person name="Tritt A."/>
            <person name="Adam C."/>
            <person name="Daum C."/>
            <person name="Floudas D."/>
            <person name="Sun H."/>
            <person name="Yadav J.S."/>
            <person name="Pangilinan J."/>
            <person name="Larsson K.H."/>
            <person name="Matsuura K."/>
            <person name="Barry K."/>
            <person name="Labutti K."/>
            <person name="Kuo R."/>
            <person name="Ohm R.A."/>
            <person name="Bhattacharya S.S."/>
            <person name="Shirouzu T."/>
            <person name="Yoshinaga Y."/>
            <person name="Martin F.M."/>
            <person name="Grigoriev I.V."/>
            <person name="Hibbett D.S."/>
        </authorList>
    </citation>
    <scope>NUCLEOTIDE SEQUENCE [LARGE SCALE GENOMIC DNA]</scope>
    <source>
        <strain evidence="2 3">HHB12029</strain>
    </source>
</reference>
<sequence length="540" mass="58999">MDIAAMLNPGSDDNAAPGSSPHSPATQAWLDKNQPLTLADKELMDQIDYALQSDEEWQEFRANTNDDNNSDSSVEFLPVPPVKQAVSKAKASKQGKKSAKAKSPPADDPDDSSEAGNFKAYLEIFTPAYKKPAVQTGGRKKKAESVKASSARSQLLTLPRDGLDAHTLRDKLAQTVGIDGDRFALTNLTWRFFTAARATSQPLGSPDSFNNFLEYLNRKKNLTKEVLFVYERKIQENGTPKSKEYVPPGFPKAKPSKKKPADDDNDDDPFYVRRHSDSDDSVVQAELNDQEVEAACKKVDDQVARNKDQILAKHKIGNCLDHPRLHCARDEHGNHYDMAHEPRLSAYASSIPETASVDKLPDTTWFTAEHAIKRAVPAAAPPPLIPTAGQPDLTQLASVMNFGILGLVSNLLCQGTQAQLAAGASTTPQAPTPAPAPAPVTPAPARLRTPEPTPSVAAAPPSSPIPELCRSMTLDEYCELAEFSAETKEKLAALDHTPAQKVCKKRPAEWRKHFTVAAYAKVDEQDRMARTKIRRIDSAQ</sequence>
<feature type="region of interest" description="Disordered" evidence="1">
    <location>
        <begin position="58"/>
        <end position="115"/>
    </location>
</feature>
<evidence type="ECO:0000313" key="3">
    <source>
        <dbReference type="Proteomes" id="UP000077266"/>
    </source>
</evidence>
<feature type="region of interest" description="Disordered" evidence="1">
    <location>
        <begin position="238"/>
        <end position="281"/>
    </location>
</feature>
<organism evidence="2 3">
    <name type="scientific">Exidia glandulosa HHB12029</name>
    <dbReference type="NCBI Taxonomy" id="1314781"/>
    <lineage>
        <taxon>Eukaryota</taxon>
        <taxon>Fungi</taxon>
        <taxon>Dikarya</taxon>
        <taxon>Basidiomycota</taxon>
        <taxon>Agaricomycotina</taxon>
        <taxon>Agaricomycetes</taxon>
        <taxon>Auriculariales</taxon>
        <taxon>Exidiaceae</taxon>
        <taxon>Exidia</taxon>
    </lineage>
</organism>
<protein>
    <submittedName>
        <fullName evidence="2">Uncharacterized protein</fullName>
    </submittedName>
</protein>
<evidence type="ECO:0000256" key="1">
    <source>
        <dbReference type="SAM" id="MobiDB-lite"/>
    </source>
</evidence>
<evidence type="ECO:0000313" key="2">
    <source>
        <dbReference type="EMBL" id="KZV89161.1"/>
    </source>
</evidence>
<dbReference type="Proteomes" id="UP000077266">
    <property type="component" value="Unassembled WGS sequence"/>
</dbReference>
<feature type="region of interest" description="Disordered" evidence="1">
    <location>
        <begin position="133"/>
        <end position="153"/>
    </location>
</feature>
<accession>A0A165FKV5</accession>
<name>A0A165FKV5_EXIGL</name>
<dbReference type="AlphaFoldDB" id="A0A165FKV5"/>
<proteinExistence type="predicted"/>
<dbReference type="EMBL" id="KV426080">
    <property type="protein sequence ID" value="KZV89161.1"/>
    <property type="molecule type" value="Genomic_DNA"/>
</dbReference>
<feature type="compositionally biased region" description="Basic residues" evidence="1">
    <location>
        <begin position="90"/>
        <end position="100"/>
    </location>
</feature>
<dbReference type="InParanoid" id="A0A165FKV5"/>
<feature type="region of interest" description="Disordered" evidence="1">
    <location>
        <begin position="1"/>
        <end position="33"/>
    </location>
</feature>
<feature type="compositionally biased region" description="Pro residues" evidence="1">
    <location>
        <begin position="430"/>
        <end position="442"/>
    </location>
</feature>
<keyword evidence="3" id="KW-1185">Reference proteome</keyword>